<evidence type="ECO:0000256" key="1">
    <source>
        <dbReference type="SAM" id="SignalP"/>
    </source>
</evidence>
<reference evidence="2 3" key="1">
    <citation type="journal article" date="2020" name="G3 (Bethesda)">
        <title>Improved Reference Genome for Cyclotella cryptica CCMP332, a Model for Cell Wall Morphogenesis, Salinity Adaptation, and Lipid Production in Diatoms (Bacillariophyta).</title>
        <authorList>
            <person name="Roberts W.R."/>
            <person name="Downey K.M."/>
            <person name="Ruck E.C."/>
            <person name="Traller J.C."/>
            <person name="Alverson A.J."/>
        </authorList>
    </citation>
    <scope>NUCLEOTIDE SEQUENCE [LARGE SCALE GENOMIC DNA]</scope>
    <source>
        <strain evidence="2 3">CCMP332</strain>
    </source>
</reference>
<sequence>MKRFTIILIASLLHRCPAFSTWACNFRSTRQFVSQSPDVAIIDETCSDAYPFADYAAWPPNRSGFIEQQLNLCRDVIVKDSSEFPQNYATDRSRFKEHPRCTARFGEVLSHAYGAACTEEERRVAVENAEAVLTYVRKQTNGGTDGRDISVICDELIENVTHALVCPSVRNFRTRQLSNDEDLLGQGNHQDPSPDFVPEYNELQLLGRLYYSAIRSCEHCLREVGLSMDHVGFTVLLAFCRAAAAAMPLRNENSPTMLARNLASLPVLSKSGLKLDAALSNHFNGMTAPGCRFLFSPRHGLDNMTILGEGVRRRSKRLIIAFSSLGNGLVRFEFGGSLAKLNRMLHDSDFLDNETISHEDSSYVITSPHTFDVLFVADPSQSWYQKDSHGQFYGFEEYDKRLRLAAKPYSRISLVGDSMGGSATLLFSHLATESVLAFSPQVNLNNEVEGYHHVSRDDMTQLVREEFRDRLFLSVEQAMKKGVDIRINRGMEEGDEKHTNELMNYLSSYGYLRSDLTNQSIPNVVSTGKGLVEVREHMDCKHHQVAVHLKEKGQLVEELSFLVGSRNS</sequence>
<protein>
    <submittedName>
        <fullName evidence="2">Uncharacterized protein</fullName>
    </submittedName>
</protein>
<feature type="signal peptide" evidence="1">
    <location>
        <begin position="1"/>
        <end position="18"/>
    </location>
</feature>
<dbReference type="AlphaFoldDB" id="A0ABD3R0Q8"/>
<evidence type="ECO:0000313" key="2">
    <source>
        <dbReference type="EMBL" id="KAL3805852.1"/>
    </source>
</evidence>
<keyword evidence="3" id="KW-1185">Reference proteome</keyword>
<dbReference type="Proteomes" id="UP001516023">
    <property type="component" value="Unassembled WGS sequence"/>
</dbReference>
<keyword evidence="1" id="KW-0732">Signal</keyword>
<gene>
    <name evidence="2" type="ORF">HJC23_007813</name>
</gene>
<comment type="caution">
    <text evidence="2">The sequence shown here is derived from an EMBL/GenBank/DDBJ whole genome shotgun (WGS) entry which is preliminary data.</text>
</comment>
<dbReference type="EMBL" id="JABMIG020000001">
    <property type="protein sequence ID" value="KAL3805852.1"/>
    <property type="molecule type" value="Genomic_DNA"/>
</dbReference>
<feature type="chain" id="PRO_5044867664" evidence="1">
    <location>
        <begin position="19"/>
        <end position="568"/>
    </location>
</feature>
<name>A0ABD3R0Q8_9STRA</name>
<accession>A0ABD3R0Q8</accession>
<evidence type="ECO:0000313" key="3">
    <source>
        <dbReference type="Proteomes" id="UP001516023"/>
    </source>
</evidence>
<organism evidence="2 3">
    <name type="scientific">Cyclotella cryptica</name>
    <dbReference type="NCBI Taxonomy" id="29204"/>
    <lineage>
        <taxon>Eukaryota</taxon>
        <taxon>Sar</taxon>
        <taxon>Stramenopiles</taxon>
        <taxon>Ochrophyta</taxon>
        <taxon>Bacillariophyta</taxon>
        <taxon>Coscinodiscophyceae</taxon>
        <taxon>Thalassiosirophycidae</taxon>
        <taxon>Stephanodiscales</taxon>
        <taxon>Stephanodiscaceae</taxon>
        <taxon>Cyclotella</taxon>
    </lineage>
</organism>
<proteinExistence type="predicted"/>